<protein>
    <recommendedName>
        <fullName evidence="4">G-protein coupled receptors family 1 profile domain-containing protein</fullName>
    </recommendedName>
</protein>
<feature type="transmembrane region" description="Helical" evidence="1">
    <location>
        <begin position="29"/>
        <end position="50"/>
    </location>
</feature>
<comment type="caution">
    <text evidence="2">The sequence shown here is derived from an EMBL/GenBank/DDBJ whole genome shotgun (WGS) entry which is preliminary data.</text>
</comment>
<evidence type="ECO:0000313" key="3">
    <source>
        <dbReference type="Proteomes" id="UP001642483"/>
    </source>
</evidence>
<gene>
    <name evidence="2" type="ORF">CVLEPA_LOCUS611</name>
</gene>
<keyword evidence="1" id="KW-0472">Membrane</keyword>
<feature type="transmembrane region" description="Helical" evidence="1">
    <location>
        <begin position="93"/>
        <end position="114"/>
    </location>
</feature>
<sequence>MGNTTTETQLLTTSSKWEHENIMLYQARYWTIVPLTLSFYLVFVLLVYEYRCGKKARKFNSNHLVLFSAFTTVPHSLSQLLELWDGSFSCQAYRWTNAVAFAFGTASVYTTIWARQRKFYSDRLLATIVCKLVRVLSLVIIVSIYIAIGVLVFMLVYNYEFVKLPYGCIVKFEKDVYSSYVLPTAVSAIAVSFLFQTALLTLIIYPLSAKKNTVDRIFCCFVKPDQDIFKLFLRLALSTSICLLSSVIAYTMLGLWAAGTVDLYWSGFALMDHICNVAATVLSFVNWKQRFFPFFCKAPGSGSNSAVESF</sequence>
<evidence type="ECO:0008006" key="4">
    <source>
        <dbReference type="Google" id="ProtNLM"/>
    </source>
</evidence>
<accession>A0ABP0EZS6</accession>
<organism evidence="2 3">
    <name type="scientific">Clavelina lepadiformis</name>
    <name type="common">Light-bulb sea squirt</name>
    <name type="synonym">Ascidia lepadiformis</name>
    <dbReference type="NCBI Taxonomy" id="159417"/>
    <lineage>
        <taxon>Eukaryota</taxon>
        <taxon>Metazoa</taxon>
        <taxon>Chordata</taxon>
        <taxon>Tunicata</taxon>
        <taxon>Ascidiacea</taxon>
        <taxon>Aplousobranchia</taxon>
        <taxon>Clavelinidae</taxon>
        <taxon>Clavelina</taxon>
    </lineage>
</organism>
<feature type="transmembrane region" description="Helical" evidence="1">
    <location>
        <begin position="231"/>
        <end position="257"/>
    </location>
</feature>
<feature type="transmembrane region" description="Helical" evidence="1">
    <location>
        <begin position="180"/>
        <end position="207"/>
    </location>
</feature>
<feature type="transmembrane region" description="Helical" evidence="1">
    <location>
        <begin position="62"/>
        <end position="81"/>
    </location>
</feature>
<feature type="transmembrane region" description="Helical" evidence="1">
    <location>
        <begin position="135"/>
        <end position="157"/>
    </location>
</feature>
<dbReference type="EMBL" id="CAWYQH010000001">
    <property type="protein sequence ID" value="CAK8671557.1"/>
    <property type="molecule type" value="Genomic_DNA"/>
</dbReference>
<dbReference type="Proteomes" id="UP001642483">
    <property type="component" value="Unassembled WGS sequence"/>
</dbReference>
<evidence type="ECO:0000313" key="2">
    <source>
        <dbReference type="EMBL" id="CAK8671557.1"/>
    </source>
</evidence>
<name>A0ABP0EZS6_CLALP</name>
<proteinExistence type="predicted"/>
<feature type="transmembrane region" description="Helical" evidence="1">
    <location>
        <begin position="263"/>
        <end position="285"/>
    </location>
</feature>
<keyword evidence="3" id="KW-1185">Reference proteome</keyword>
<keyword evidence="1" id="KW-1133">Transmembrane helix</keyword>
<evidence type="ECO:0000256" key="1">
    <source>
        <dbReference type="SAM" id="Phobius"/>
    </source>
</evidence>
<keyword evidence="1" id="KW-0812">Transmembrane</keyword>
<reference evidence="2 3" key="1">
    <citation type="submission" date="2024-02" db="EMBL/GenBank/DDBJ databases">
        <authorList>
            <person name="Daric V."/>
            <person name="Darras S."/>
        </authorList>
    </citation>
    <scope>NUCLEOTIDE SEQUENCE [LARGE SCALE GENOMIC DNA]</scope>
</reference>